<accession>A0A553P1M3</accession>
<reference evidence="2 3" key="1">
    <citation type="journal article" date="2018" name="Nat. Ecol. Evol.">
        <title>Genomic signatures of mitonuclear coevolution across populations of Tigriopus californicus.</title>
        <authorList>
            <person name="Barreto F.S."/>
            <person name="Watson E.T."/>
            <person name="Lima T.G."/>
            <person name="Willett C.S."/>
            <person name="Edmands S."/>
            <person name="Li W."/>
            <person name="Burton R.S."/>
        </authorList>
    </citation>
    <scope>NUCLEOTIDE SEQUENCE [LARGE SCALE GENOMIC DNA]</scope>
    <source>
        <strain evidence="2 3">San Diego</strain>
    </source>
</reference>
<proteinExistence type="predicted"/>
<dbReference type="AlphaFoldDB" id="A0A553P1M3"/>
<dbReference type="OrthoDB" id="10521542at2759"/>
<name>A0A553P1M3_TIGCA</name>
<comment type="caution">
    <text evidence="2">The sequence shown here is derived from an EMBL/GenBank/DDBJ whole genome shotgun (WGS) entry which is preliminary data.</text>
</comment>
<keyword evidence="1" id="KW-0732">Signal</keyword>
<sequence length="166" mass="18162">MNSLGWKSLLMVCTLVSVGECATGAVSCGNCRAPKFQDREFYLPFCAEDQEGNQVTHKNVCDAICSGKFTKGSCDGCETECTAVFMPVCSLDQRQLFANSCHAKCSGLGEEEYKDCEGLNIVIPGKTKLPPNNLLPKRLQNSILKNTHELNEDDLDQSATNEDQDV</sequence>
<dbReference type="Proteomes" id="UP000318571">
    <property type="component" value="Chromosome 7"/>
</dbReference>
<keyword evidence="3" id="KW-1185">Reference proteome</keyword>
<evidence type="ECO:0000256" key="1">
    <source>
        <dbReference type="SAM" id="SignalP"/>
    </source>
</evidence>
<evidence type="ECO:0000313" key="2">
    <source>
        <dbReference type="EMBL" id="TRY71585.1"/>
    </source>
</evidence>
<feature type="signal peptide" evidence="1">
    <location>
        <begin position="1"/>
        <end position="21"/>
    </location>
</feature>
<evidence type="ECO:0000313" key="3">
    <source>
        <dbReference type="Proteomes" id="UP000318571"/>
    </source>
</evidence>
<evidence type="ECO:0008006" key="4">
    <source>
        <dbReference type="Google" id="ProtNLM"/>
    </source>
</evidence>
<gene>
    <name evidence="2" type="ORF">TCAL_09062</name>
</gene>
<protein>
    <recommendedName>
        <fullName evidence="4">Kazal-like domain-containing protein</fullName>
    </recommendedName>
</protein>
<organism evidence="2 3">
    <name type="scientific">Tigriopus californicus</name>
    <name type="common">Marine copepod</name>
    <dbReference type="NCBI Taxonomy" id="6832"/>
    <lineage>
        <taxon>Eukaryota</taxon>
        <taxon>Metazoa</taxon>
        <taxon>Ecdysozoa</taxon>
        <taxon>Arthropoda</taxon>
        <taxon>Crustacea</taxon>
        <taxon>Multicrustacea</taxon>
        <taxon>Hexanauplia</taxon>
        <taxon>Copepoda</taxon>
        <taxon>Harpacticoida</taxon>
        <taxon>Harpacticidae</taxon>
        <taxon>Tigriopus</taxon>
    </lineage>
</organism>
<dbReference type="EMBL" id="VCGU01000008">
    <property type="protein sequence ID" value="TRY71585.1"/>
    <property type="molecule type" value="Genomic_DNA"/>
</dbReference>
<feature type="chain" id="PRO_5021763347" description="Kazal-like domain-containing protein" evidence="1">
    <location>
        <begin position="22"/>
        <end position="166"/>
    </location>
</feature>